<dbReference type="EMBL" id="CP036402">
    <property type="protein sequence ID" value="QBI20172.1"/>
    <property type="molecule type" value="Genomic_DNA"/>
</dbReference>
<keyword evidence="2" id="KW-1133">Transmembrane helix</keyword>
<feature type="transmembrane region" description="Helical" evidence="2">
    <location>
        <begin position="67"/>
        <end position="86"/>
    </location>
</feature>
<accession>A0A411YGG5</accession>
<dbReference type="Proteomes" id="UP000291469">
    <property type="component" value="Chromosome"/>
</dbReference>
<evidence type="ECO:0000256" key="1">
    <source>
        <dbReference type="SAM" id="MobiDB-lite"/>
    </source>
</evidence>
<keyword evidence="2" id="KW-0472">Membrane</keyword>
<dbReference type="KEGG" id="erz:ER308_11755"/>
<proteinExistence type="predicted"/>
<evidence type="ECO:0000313" key="4">
    <source>
        <dbReference type="Proteomes" id="UP000291469"/>
    </source>
</evidence>
<evidence type="ECO:0000256" key="2">
    <source>
        <dbReference type="SAM" id="Phobius"/>
    </source>
</evidence>
<feature type="transmembrane region" description="Helical" evidence="2">
    <location>
        <begin position="220"/>
        <end position="239"/>
    </location>
</feature>
<organism evidence="3 4">
    <name type="scientific">Egibacter rhizosphaerae</name>
    <dbReference type="NCBI Taxonomy" id="1670831"/>
    <lineage>
        <taxon>Bacteria</taxon>
        <taxon>Bacillati</taxon>
        <taxon>Actinomycetota</taxon>
        <taxon>Nitriliruptoria</taxon>
        <taxon>Egibacterales</taxon>
        <taxon>Egibacteraceae</taxon>
        <taxon>Egibacter</taxon>
    </lineage>
</organism>
<feature type="transmembrane region" description="Helical" evidence="2">
    <location>
        <begin position="167"/>
        <end position="188"/>
    </location>
</feature>
<keyword evidence="2" id="KW-0812">Transmembrane</keyword>
<dbReference type="RefSeq" id="WP_131155169.1">
    <property type="nucleotide sequence ID" value="NZ_CP036402.1"/>
</dbReference>
<evidence type="ECO:0000313" key="3">
    <source>
        <dbReference type="EMBL" id="QBI20172.1"/>
    </source>
</evidence>
<keyword evidence="4" id="KW-1185">Reference proteome</keyword>
<dbReference type="AlphaFoldDB" id="A0A411YGG5"/>
<dbReference type="OrthoDB" id="3240366at2"/>
<feature type="region of interest" description="Disordered" evidence="1">
    <location>
        <begin position="1"/>
        <end position="47"/>
    </location>
</feature>
<sequence length="245" mass="25748">MSNEPRGATPQPGADAGGSGDSEGAPPDRDDAPEVGEAPPSPEESLALIDATDARARRELGGREAPIWYVWGLAWLLAFGVSYLAAEPPAPLGGLPDLVLALLWPAAIGGGIAFQSIYIARHTRGRGGRTVRQESRVGFAYGAAIVLTAALIPMLDLLPENPGDDPVVLWDAAMLFVFTLAVLFLVIGAYENDRLWTGSGLWLGAVNVLAALAFPDHYGALLAVLGGGGFVVGGVLRDLRFRRDR</sequence>
<name>A0A411YGG5_9ACTN</name>
<protein>
    <submittedName>
        <fullName evidence="3">Uncharacterized protein</fullName>
    </submittedName>
</protein>
<feature type="transmembrane region" description="Helical" evidence="2">
    <location>
        <begin position="195"/>
        <end position="214"/>
    </location>
</feature>
<feature type="transmembrane region" description="Helical" evidence="2">
    <location>
        <begin position="138"/>
        <end position="155"/>
    </location>
</feature>
<reference evidence="3 4" key="1">
    <citation type="submission" date="2019-01" db="EMBL/GenBank/DDBJ databases">
        <title>Egibacter rhizosphaerae EGI 80759T.</title>
        <authorList>
            <person name="Chen D.-D."/>
            <person name="Tian Y."/>
            <person name="Jiao J.-Y."/>
            <person name="Zhang X.-T."/>
            <person name="Zhang Y.-G."/>
            <person name="Zhang Y."/>
            <person name="Xiao M."/>
            <person name="Shu W.-S."/>
            <person name="Li W.-J."/>
        </authorList>
    </citation>
    <scope>NUCLEOTIDE SEQUENCE [LARGE SCALE GENOMIC DNA]</scope>
    <source>
        <strain evidence="3 4">EGI 80759</strain>
    </source>
</reference>
<gene>
    <name evidence="3" type="ORF">ER308_11755</name>
</gene>
<feature type="transmembrane region" description="Helical" evidence="2">
    <location>
        <begin position="98"/>
        <end position="118"/>
    </location>
</feature>